<dbReference type="Pfam" id="PF08546">
    <property type="entry name" value="ApbA_C"/>
    <property type="match status" value="1"/>
</dbReference>
<dbReference type="InterPro" id="IPR013328">
    <property type="entry name" value="6PGD_dom2"/>
</dbReference>
<dbReference type="InterPro" id="IPR013332">
    <property type="entry name" value="KPR_N"/>
</dbReference>
<dbReference type="EC" id="1.1.1.169" evidence="2 6"/>
<dbReference type="EMBL" id="MCGN01000002">
    <property type="protein sequence ID" value="ORZ01000.1"/>
    <property type="molecule type" value="Genomic_DNA"/>
</dbReference>
<dbReference type="SUPFAM" id="SSF48179">
    <property type="entry name" value="6-phosphogluconate dehydrogenase C-terminal domain-like"/>
    <property type="match status" value="1"/>
</dbReference>
<evidence type="ECO:0000313" key="10">
    <source>
        <dbReference type="Proteomes" id="UP000242180"/>
    </source>
</evidence>
<feature type="domain" description="Ketopantoate reductase N-terminal" evidence="7">
    <location>
        <begin position="3"/>
        <end position="148"/>
    </location>
</feature>
<comment type="function">
    <text evidence="6">Catalyzes the NADPH-dependent reduction of ketopantoate into pantoic acid.</text>
</comment>
<dbReference type="PANTHER" id="PTHR43765:SF2">
    <property type="entry name" value="2-DEHYDROPANTOATE 2-REDUCTASE"/>
    <property type="match status" value="1"/>
</dbReference>
<dbReference type="OrthoDB" id="73846at2759"/>
<dbReference type="InterPro" id="IPR013752">
    <property type="entry name" value="KPA_reductase"/>
</dbReference>
<dbReference type="InterPro" id="IPR036291">
    <property type="entry name" value="NAD(P)-bd_dom_sf"/>
</dbReference>
<dbReference type="Gene3D" id="1.10.1040.10">
    <property type="entry name" value="N-(1-d-carboxylethyl)-l-norvaline Dehydrogenase, domain 2"/>
    <property type="match status" value="1"/>
</dbReference>
<comment type="similarity">
    <text evidence="1 6">Belongs to the ketopantoate reductase family.</text>
</comment>
<evidence type="ECO:0000259" key="7">
    <source>
        <dbReference type="Pfam" id="PF02558"/>
    </source>
</evidence>
<dbReference type="GO" id="GO:0008677">
    <property type="term" value="F:2-dehydropantoate 2-reductase activity"/>
    <property type="evidence" value="ECO:0007669"/>
    <property type="project" value="UniProtKB-EC"/>
</dbReference>
<evidence type="ECO:0000256" key="3">
    <source>
        <dbReference type="ARBA" id="ARBA00022857"/>
    </source>
</evidence>
<evidence type="ECO:0000259" key="8">
    <source>
        <dbReference type="Pfam" id="PF08546"/>
    </source>
</evidence>
<dbReference type="PANTHER" id="PTHR43765">
    <property type="entry name" value="2-DEHYDROPANTOATE 2-REDUCTASE-RELATED"/>
    <property type="match status" value="1"/>
</dbReference>
<dbReference type="Gene3D" id="3.40.50.720">
    <property type="entry name" value="NAD(P)-binding Rossmann-like Domain"/>
    <property type="match status" value="1"/>
</dbReference>
<dbReference type="OMA" id="KFLVNCC"/>
<dbReference type="GO" id="GO:0050661">
    <property type="term" value="F:NADP binding"/>
    <property type="evidence" value="ECO:0007669"/>
    <property type="project" value="TreeGrafter"/>
</dbReference>
<evidence type="ECO:0000256" key="5">
    <source>
        <dbReference type="ARBA" id="ARBA00032024"/>
    </source>
</evidence>
<evidence type="ECO:0000313" key="9">
    <source>
        <dbReference type="EMBL" id="ORZ01000.1"/>
    </source>
</evidence>
<feature type="domain" description="Ketopantoate reductase C-terminal" evidence="8">
    <location>
        <begin position="194"/>
        <end position="313"/>
    </location>
</feature>
<dbReference type="SUPFAM" id="SSF51735">
    <property type="entry name" value="NAD(P)-binding Rossmann-fold domains"/>
    <property type="match status" value="1"/>
</dbReference>
<protein>
    <recommendedName>
        <fullName evidence="2 6">2-dehydropantoate 2-reductase</fullName>
        <ecNumber evidence="2 6">1.1.1.169</ecNumber>
    </recommendedName>
    <alternativeName>
        <fullName evidence="5 6">Ketopantoate reductase</fullName>
    </alternativeName>
</protein>
<organism evidence="9 10">
    <name type="scientific">Syncephalastrum racemosum</name>
    <name type="common">Filamentous fungus</name>
    <dbReference type="NCBI Taxonomy" id="13706"/>
    <lineage>
        <taxon>Eukaryota</taxon>
        <taxon>Fungi</taxon>
        <taxon>Fungi incertae sedis</taxon>
        <taxon>Mucoromycota</taxon>
        <taxon>Mucoromycotina</taxon>
        <taxon>Mucoromycetes</taxon>
        <taxon>Mucorales</taxon>
        <taxon>Syncephalastraceae</taxon>
        <taxon>Syncephalastrum</taxon>
    </lineage>
</organism>
<dbReference type="GO" id="GO:0005739">
    <property type="term" value="C:mitochondrion"/>
    <property type="evidence" value="ECO:0007669"/>
    <property type="project" value="TreeGrafter"/>
</dbReference>
<evidence type="ECO:0000256" key="2">
    <source>
        <dbReference type="ARBA" id="ARBA00013014"/>
    </source>
</evidence>
<name>A0A1X2HNQ2_SYNRA</name>
<dbReference type="FunCoup" id="A0A1X2HNQ2">
    <property type="interactions" value="289"/>
</dbReference>
<dbReference type="InterPro" id="IPR003710">
    <property type="entry name" value="ApbA"/>
</dbReference>
<dbReference type="Proteomes" id="UP000242180">
    <property type="component" value="Unassembled WGS sequence"/>
</dbReference>
<evidence type="ECO:0000256" key="1">
    <source>
        <dbReference type="ARBA" id="ARBA00007870"/>
    </source>
</evidence>
<dbReference type="GO" id="GO:0015940">
    <property type="term" value="P:pantothenate biosynthetic process"/>
    <property type="evidence" value="ECO:0007669"/>
    <property type="project" value="InterPro"/>
</dbReference>
<sequence>MRFHILGTGAIGCQIAVALRERFPVTLLPRSRQQVEEFRATYQNKITYQRLGSPDSVKVNVDAEPMDAEGPIENLIISTKVLHTADALRKVQPRLSDKSTLIFLQNGMGAIDEVLDKLWTDTKPPSIISGVIRHAVERVAPFSIIHNSGWEDKDGLYMGAMPHSQPDVVKPVLDAFASFPELNTTILPWTGLLQRMERKLVVNATINPIAAVLECRNAIILESEMGRRLLRSLCDEAYSVLDNLEMTRDELYDHVLEINKIAGYNVCSTLQDLRAKRPTEIDYINGYLLRLAKERNIELPTHRAIVDLIKVKETAFNSSFRLPPV</sequence>
<proteinExistence type="inferred from homology"/>
<keyword evidence="4 6" id="KW-0560">Oxidoreductase</keyword>
<comment type="caution">
    <text evidence="9">The sequence shown here is derived from an EMBL/GenBank/DDBJ whole genome shotgun (WGS) entry which is preliminary data.</text>
</comment>
<evidence type="ECO:0000256" key="4">
    <source>
        <dbReference type="ARBA" id="ARBA00023002"/>
    </source>
</evidence>
<dbReference type="InterPro" id="IPR050838">
    <property type="entry name" value="Ketopantoate_reductase"/>
</dbReference>
<keyword evidence="10" id="KW-1185">Reference proteome</keyword>
<evidence type="ECO:0000256" key="6">
    <source>
        <dbReference type="RuleBase" id="RU362068"/>
    </source>
</evidence>
<dbReference type="NCBIfam" id="TIGR00745">
    <property type="entry name" value="apbA_panE"/>
    <property type="match status" value="1"/>
</dbReference>
<dbReference type="Pfam" id="PF02558">
    <property type="entry name" value="ApbA"/>
    <property type="match status" value="1"/>
</dbReference>
<accession>A0A1X2HNQ2</accession>
<dbReference type="InParanoid" id="A0A1X2HNQ2"/>
<keyword evidence="3 6" id="KW-0521">NADP</keyword>
<dbReference type="AlphaFoldDB" id="A0A1X2HNQ2"/>
<reference evidence="9 10" key="1">
    <citation type="submission" date="2016-07" db="EMBL/GenBank/DDBJ databases">
        <title>Pervasive Adenine N6-methylation of Active Genes in Fungi.</title>
        <authorList>
            <consortium name="DOE Joint Genome Institute"/>
            <person name="Mondo S.J."/>
            <person name="Dannebaum R.O."/>
            <person name="Kuo R.C."/>
            <person name="Labutti K."/>
            <person name="Haridas S."/>
            <person name="Kuo A."/>
            <person name="Salamov A."/>
            <person name="Ahrendt S.R."/>
            <person name="Lipzen A."/>
            <person name="Sullivan W."/>
            <person name="Andreopoulos W.B."/>
            <person name="Clum A."/>
            <person name="Lindquist E."/>
            <person name="Daum C."/>
            <person name="Ramamoorthy G.K."/>
            <person name="Gryganskyi A."/>
            <person name="Culley D."/>
            <person name="Magnuson J.K."/>
            <person name="James T.Y."/>
            <person name="O'Malley M.A."/>
            <person name="Stajich J.E."/>
            <person name="Spatafora J.W."/>
            <person name="Visel A."/>
            <person name="Grigoriev I.V."/>
        </authorList>
    </citation>
    <scope>NUCLEOTIDE SEQUENCE [LARGE SCALE GENOMIC DNA]</scope>
    <source>
        <strain evidence="9 10">NRRL 2496</strain>
    </source>
</reference>
<comment type="catalytic activity">
    <reaction evidence="6">
        <text>(R)-pantoate + NADP(+) = 2-dehydropantoate + NADPH + H(+)</text>
        <dbReference type="Rhea" id="RHEA:16233"/>
        <dbReference type="ChEBI" id="CHEBI:11561"/>
        <dbReference type="ChEBI" id="CHEBI:15378"/>
        <dbReference type="ChEBI" id="CHEBI:15980"/>
        <dbReference type="ChEBI" id="CHEBI:57783"/>
        <dbReference type="ChEBI" id="CHEBI:58349"/>
        <dbReference type="EC" id="1.1.1.169"/>
    </reaction>
</comment>
<dbReference type="STRING" id="13706.A0A1X2HNQ2"/>
<dbReference type="InterPro" id="IPR008927">
    <property type="entry name" value="6-PGluconate_DH-like_C_sf"/>
</dbReference>
<gene>
    <name evidence="9" type="ORF">BCR43DRAFT_486202</name>
</gene>